<accession>A0AAX4NEU6</accession>
<keyword evidence="3" id="KW-1185">Reference proteome</keyword>
<sequence length="154" mass="17227">MKIMVAFDGTNSSINALNYALDLKNSSDGYLIIYSISENKVIPPYFGEYSGDFYNEMVEKDKETAESVMDMAMQIAKKHAVTPDVEIVDMPDVDTADTILKTAYKFKADMIVMGMRRLGRVEKFILGSVSAKVIERSKIPVLVAPPKTEETEKK</sequence>
<dbReference type="Pfam" id="PF00582">
    <property type="entry name" value="Usp"/>
    <property type="match status" value="1"/>
</dbReference>
<dbReference type="GeneID" id="95966902"/>
<organism evidence="2 3">
    <name type="scientific">Oxyplasma meridianum</name>
    <dbReference type="NCBI Taxonomy" id="3073602"/>
    <lineage>
        <taxon>Archaea</taxon>
        <taxon>Methanobacteriati</taxon>
        <taxon>Thermoplasmatota</taxon>
        <taxon>Thermoplasmata</taxon>
        <taxon>Thermoplasmatales</taxon>
        <taxon>Thermoplasmataceae</taxon>
        <taxon>Oxyplasma</taxon>
    </lineage>
</organism>
<dbReference type="CDD" id="cd23659">
    <property type="entry name" value="USP_At3g01520-like"/>
    <property type="match status" value="1"/>
</dbReference>
<dbReference type="PRINTS" id="PR01438">
    <property type="entry name" value="UNVRSLSTRESS"/>
</dbReference>
<dbReference type="PANTHER" id="PTHR31964">
    <property type="entry name" value="ADENINE NUCLEOTIDE ALPHA HYDROLASES-LIKE SUPERFAMILY PROTEIN"/>
    <property type="match status" value="1"/>
</dbReference>
<dbReference type="Gene3D" id="3.40.50.620">
    <property type="entry name" value="HUPs"/>
    <property type="match status" value="1"/>
</dbReference>
<protein>
    <submittedName>
        <fullName evidence="2">Universal stress protein</fullName>
    </submittedName>
</protein>
<name>A0AAX4NEU6_9ARCH</name>
<evidence type="ECO:0000313" key="3">
    <source>
        <dbReference type="Proteomes" id="UP001451606"/>
    </source>
</evidence>
<dbReference type="SUPFAM" id="SSF52402">
    <property type="entry name" value="Adenine nucleotide alpha hydrolases-like"/>
    <property type="match status" value="1"/>
</dbReference>
<dbReference type="InterPro" id="IPR014729">
    <property type="entry name" value="Rossmann-like_a/b/a_fold"/>
</dbReference>
<reference evidence="2 3" key="1">
    <citation type="submission" date="2023-09" db="EMBL/GenBank/DDBJ databases">
        <authorList>
            <person name="Golyshina O.V."/>
            <person name="Lunev E.A."/>
            <person name="Bargiela R."/>
            <person name="Gaines M.C."/>
            <person name="Daum B."/>
            <person name="Bale N.J."/>
            <person name="Koenen M."/>
            <person name="Sinninghe Damst J.S."/>
            <person name="Yakimov M."/>
            <person name="Golyshin P.N."/>
        </authorList>
    </citation>
    <scope>NUCLEOTIDE SEQUENCE [LARGE SCALE GENOMIC DNA]</scope>
    <source>
        <strain evidence="2 3">M1</strain>
    </source>
</reference>
<evidence type="ECO:0000313" key="2">
    <source>
        <dbReference type="EMBL" id="WYX99643.1"/>
    </source>
</evidence>
<dbReference type="RefSeq" id="WP_393971611.1">
    <property type="nucleotide sequence ID" value="NZ_CP133772.1"/>
</dbReference>
<proteinExistence type="predicted"/>
<dbReference type="AlphaFoldDB" id="A0AAX4NEU6"/>
<dbReference type="EMBL" id="CP133772">
    <property type="protein sequence ID" value="WYX99643.1"/>
    <property type="molecule type" value="Genomic_DNA"/>
</dbReference>
<dbReference type="InterPro" id="IPR006016">
    <property type="entry name" value="UspA"/>
</dbReference>
<dbReference type="KEGG" id="omr:OXIME_000178"/>
<gene>
    <name evidence="2" type="ORF">OXIME_000178</name>
</gene>
<dbReference type="Proteomes" id="UP001451606">
    <property type="component" value="Chromosome"/>
</dbReference>
<dbReference type="InterPro" id="IPR006015">
    <property type="entry name" value="Universal_stress_UspA"/>
</dbReference>
<feature type="domain" description="UspA" evidence="1">
    <location>
        <begin position="2"/>
        <end position="144"/>
    </location>
</feature>
<evidence type="ECO:0000259" key="1">
    <source>
        <dbReference type="Pfam" id="PF00582"/>
    </source>
</evidence>
<dbReference type="PANTHER" id="PTHR31964:SF113">
    <property type="entry name" value="USPA DOMAIN-CONTAINING PROTEIN"/>
    <property type="match status" value="1"/>
</dbReference>